<keyword evidence="1" id="KW-0472">Membrane</keyword>
<reference evidence="2 3" key="1">
    <citation type="submission" date="2018-10" db="EMBL/GenBank/DDBJ databases">
        <title>Falsibacillus sp. genome draft.</title>
        <authorList>
            <person name="Shi S."/>
        </authorList>
    </citation>
    <scope>NUCLEOTIDE SEQUENCE [LARGE SCALE GENOMIC DNA]</scope>
    <source>
        <strain evidence="2 3">GY 10110</strain>
    </source>
</reference>
<organism evidence="2 3">
    <name type="scientific">Falsibacillus albus</name>
    <dbReference type="NCBI Taxonomy" id="2478915"/>
    <lineage>
        <taxon>Bacteria</taxon>
        <taxon>Bacillati</taxon>
        <taxon>Bacillota</taxon>
        <taxon>Bacilli</taxon>
        <taxon>Bacillales</taxon>
        <taxon>Bacillaceae</taxon>
        <taxon>Falsibacillus</taxon>
    </lineage>
</organism>
<feature type="transmembrane region" description="Helical" evidence="1">
    <location>
        <begin position="6"/>
        <end position="26"/>
    </location>
</feature>
<keyword evidence="1" id="KW-1133">Transmembrane helix</keyword>
<accession>A0A3L7JRB8</accession>
<evidence type="ECO:0000313" key="2">
    <source>
        <dbReference type="EMBL" id="RLQ91082.1"/>
    </source>
</evidence>
<evidence type="ECO:0000313" key="3">
    <source>
        <dbReference type="Proteomes" id="UP000276770"/>
    </source>
</evidence>
<protein>
    <submittedName>
        <fullName evidence="2">Uncharacterized protein</fullName>
    </submittedName>
</protein>
<keyword evidence="1" id="KW-0812">Transmembrane</keyword>
<evidence type="ECO:0000256" key="1">
    <source>
        <dbReference type="SAM" id="Phobius"/>
    </source>
</evidence>
<name>A0A3L7JRB8_9BACI</name>
<gene>
    <name evidence="2" type="ORF">D9X91_21270</name>
</gene>
<dbReference type="AlphaFoldDB" id="A0A3L7JRB8"/>
<feature type="transmembrane region" description="Helical" evidence="1">
    <location>
        <begin position="38"/>
        <end position="58"/>
    </location>
</feature>
<proteinExistence type="predicted"/>
<keyword evidence="3" id="KW-1185">Reference proteome</keyword>
<sequence>MLIKTAFLISFFMALYLFSYSFIEGLKLGDKYGKPNIVTFLFSFIMAFVFSGMTYLFIE</sequence>
<dbReference type="Proteomes" id="UP000276770">
    <property type="component" value="Unassembled WGS sequence"/>
</dbReference>
<comment type="caution">
    <text evidence="2">The sequence shown here is derived from an EMBL/GenBank/DDBJ whole genome shotgun (WGS) entry which is preliminary data.</text>
</comment>
<dbReference type="EMBL" id="RCVZ01000025">
    <property type="protein sequence ID" value="RLQ91082.1"/>
    <property type="molecule type" value="Genomic_DNA"/>
</dbReference>